<evidence type="ECO:0000256" key="1">
    <source>
        <dbReference type="ARBA" id="ARBA00022679"/>
    </source>
</evidence>
<dbReference type="PANTHER" id="PTHR43584">
    <property type="entry name" value="NUCLEOTIDYL TRANSFERASE"/>
    <property type="match status" value="1"/>
</dbReference>
<dbReference type="GO" id="GO:0016779">
    <property type="term" value="F:nucleotidyltransferase activity"/>
    <property type="evidence" value="ECO:0007669"/>
    <property type="project" value="UniProtKB-KW"/>
</dbReference>
<evidence type="ECO:0000259" key="3">
    <source>
        <dbReference type="Pfam" id="PF12804"/>
    </source>
</evidence>
<keyword evidence="5" id="KW-1185">Reference proteome</keyword>
<keyword evidence="1" id="KW-0808">Transferase</keyword>
<evidence type="ECO:0000313" key="4">
    <source>
        <dbReference type="EMBL" id="MDT7044205.1"/>
    </source>
</evidence>
<dbReference type="RefSeq" id="WP_313834790.1">
    <property type="nucleotide sequence ID" value="NZ_JAQOUE010000002.1"/>
</dbReference>
<evidence type="ECO:0000313" key="5">
    <source>
        <dbReference type="Proteomes" id="UP001250932"/>
    </source>
</evidence>
<dbReference type="InterPro" id="IPR029044">
    <property type="entry name" value="Nucleotide-diphossugar_trans"/>
</dbReference>
<organism evidence="4 5">
    <name type="scientific">Candidatus Nitronereus thalassa</name>
    <dbReference type="NCBI Taxonomy" id="3020898"/>
    <lineage>
        <taxon>Bacteria</taxon>
        <taxon>Pseudomonadati</taxon>
        <taxon>Nitrospirota</taxon>
        <taxon>Nitrospiria</taxon>
        <taxon>Nitrospirales</taxon>
        <taxon>Nitrospiraceae</taxon>
        <taxon>Candidatus Nitronereus</taxon>
    </lineage>
</organism>
<dbReference type="EMBL" id="JAQOUE010000002">
    <property type="protein sequence ID" value="MDT7044205.1"/>
    <property type="molecule type" value="Genomic_DNA"/>
</dbReference>
<comment type="caution">
    <text evidence="4">The sequence shown here is derived from an EMBL/GenBank/DDBJ whole genome shotgun (WGS) entry which is preliminary data.</text>
</comment>
<name>A0ABU3KCQ9_9BACT</name>
<evidence type="ECO:0000256" key="2">
    <source>
        <dbReference type="ARBA" id="ARBA00022695"/>
    </source>
</evidence>
<dbReference type="Proteomes" id="UP001250932">
    <property type="component" value="Unassembled WGS sequence"/>
</dbReference>
<sequence length="248" mass="27552">MNAVILAAGVGRRLHVLTQHHPKCLLSIGGKTLLIRYLDSLTTLGVSRITIVVGYKQELIRKAVAEWEGSVPVHFLVNDDYARGSIVSLWVARTALDDDTVIMDADVLFHPTILERLVKSCYPNALLMDESVVQDPETREECMVVVQQGRVIALSKQMPDTYDDAGESVGFLKLSGNDAPSLLQSVEKRISQGLLDMEHEDALRDFFRSTTVGVEKIGGLPWIEIDFPEDVARAQNDVLPKFSEHGRE</sequence>
<dbReference type="PANTHER" id="PTHR43584:SF8">
    <property type="entry name" value="N-ACETYLMURAMATE ALPHA-1-PHOSPHATE URIDYLYLTRANSFERASE"/>
    <property type="match status" value="1"/>
</dbReference>
<keyword evidence="2 4" id="KW-0548">Nucleotidyltransferase</keyword>
<dbReference type="Gene3D" id="3.90.550.10">
    <property type="entry name" value="Spore Coat Polysaccharide Biosynthesis Protein SpsA, Chain A"/>
    <property type="match status" value="1"/>
</dbReference>
<dbReference type="InterPro" id="IPR050065">
    <property type="entry name" value="GlmU-like"/>
</dbReference>
<feature type="domain" description="MobA-like NTP transferase" evidence="3">
    <location>
        <begin position="3"/>
        <end position="125"/>
    </location>
</feature>
<dbReference type="SUPFAM" id="SSF53448">
    <property type="entry name" value="Nucleotide-diphospho-sugar transferases"/>
    <property type="match status" value="1"/>
</dbReference>
<dbReference type="InterPro" id="IPR025877">
    <property type="entry name" value="MobA-like_NTP_Trfase"/>
</dbReference>
<reference evidence="4 5" key="1">
    <citation type="journal article" date="2023" name="ISME J.">
        <title>Cultivation and genomic characterization of novel and ubiquitous marine nitrite-oxidizing bacteria from the Nitrospirales.</title>
        <authorList>
            <person name="Mueller A.J."/>
            <person name="Daebeler A."/>
            <person name="Herbold C.W."/>
            <person name="Kirkegaard R.H."/>
            <person name="Daims H."/>
        </authorList>
    </citation>
    <scope>NUCLEOTIDE SEQUENCE [LARGE SCALE GENOMIC DNA]</scope>
    <source>
        <strain evidence="4 5">EB</strain>
    </source>
</reference>
<accession>A0ABU3KCQ9</accession>
<proteinExistence type="predicted"/>
<dbReference type="Pfam" id="PF12804">
    <property type="entry name" value="NTP_transf_3"/>
    <property type="match status" value="1"/>
</dbReference>
<dbReference type="CDD" id="cd02523">
    <property type="entry name" value="PC_cytidylyltransferase"/>
    <property type="match status" value="1"/>
</dbReference>
<protein>
    <submittedName>
        <fullName evidence="4">Phosphocholine cytidylyltransferase family protein</fullName>
    </submittedName>
</protein>
<gene>
    <name evidence="4" type="ORF">PPG34_17775</name>
</gene>